<organism evidence="2 3">
    <name type="scientific">Winogradskya humida</name>
    <dbReference type="NCBI Taxonomy" id="113566"/>
    <lineage>
        <taxon>Bacteria</taxon>
        <taxon>Bacillati</taxon>
        <taxon>Actinomycetota</taxon>
        <taxon>Actinomycetes</taxon>
        <taxon>Micromonosporales</taxon>
        <taxon>Micromonosporaceae</taxon>
        <taxon>Winogradskya</taxon>
    </lineage>
</organism>
<sequence>MADANPPDVFGPLPDGERPLWHGRCAVAEYAFDQAASLPRWTLPETTEVLVTNRRIRYAHTSRENPDDLRVTSGEVLWYYPEHIRVQPGPVVDGRPVAATQLQLVCAGADGSFPALVFAGGELGEVSHADKVANLIRHAIARFRVNHAGDLGLSVEVARELAKMLVGPEFVNAEGGDGQTVTLIGALSVPRQAPEATQTFAPDATQPTPPAVAEPVVAPTPQPPPAAVPPPPSIRRSVPDSAAGFEGAERRASRAADEERRATRAADEARALQASAAEVAATVSHPDLATRAANIAARISELVSGRPDPAEHAPHSPAELTDGTDGVLHGTIINSSGQPVSAPPVYGRPISGPPAYDETPDFTRLAYERPNYDRLAFDEPVTGPPSYDGPAQYGPTSYSPPDYETPLYGRPVSGVPDYDESWPTSGAPVEGDESGTDLTPRAERVRRATARFNANSARGKASVRRPEHEPDGNRTY</sequence>
<feature type="compositionally biased region" description="Basic and acidic residues" evidence="1">
    <location>
        <begin position="247"/>
        <end position="269"/>
    </location>
</feature>
<gene>
    <name evidence="2" type="ORF">Ahu01nite_057930</name>
</gene>
<name>A0ABQ3ZVV6_9ACTN</name>
<feature type="compositionally biased region" description="Basic and acidic residues" evidence="1">
    <location>
        <begin position="464"/>
        <end position="476"/>
    </location>
</feature>
<proteinExistence type="predicted"/>
<dbReference type="Proteomes" id="UP000603200">
    <property type="component" value="Unassembled WGS sequence"/>
</dbReference>
<comment type="caution">
    <text evidence="2">The sequence shown here is derived from an EMBL/GenBank/DDBJ whole genome shotgun (WGS) entry which is preliminary data.</text>
</comment>
<dbReference type="RefSeq" id="WP_203839777.1">
    <property type="nucleotide sequence ID" value="NZ_BAAATV010000011.1"/>
</dbReference>
<dbReference type="EMBL" id="BOMN01000085">
    <property type="protein sequence ID" value="GIE22691.1"/>
    <property type="molecule type" value="Genomic_DNA"/>
</dbReference>
<feature type="compositionally biased region" description="Basic and acidic residues" evidence="1">
    <location>
        <begin position="366"/>
        <end position="377"/>
    </location>
</feature>
<accession>A0ABQ3ZVV6</accession>
<evidence type="ECO:0000256" key="1">
    <source>
        <dbReference type="SAM" id="MobiDB-lite"/>
    </source>
</evidence>
<feature type="region of interest" description="Disordered" evidence="1">
    <location>
        <begin position="303"/>
        <end position="476"/>
    </location>
</feature>
<reference evidence="2 3" key="1">
    <citation type="submission" date="2021-01" db="EMBL/GenBank/DDBJ databases">
        <title>Whole genome shotgun sequence of Actinoplanes humidus NBRC 14915.</title>
        <authorList>
            <person name="Komaki H."/>
            <person name="Tamura T."/>
        </authorList>
    </citation>
    <scope>NUCLEOTIDE SEQUENCE [LARGE SCALE GENOMIC DNA]</scope>
    <source>
        <strain evidence="2 3">NBRC 14915</strain>
    </source>
</reference>
<keyword evidence="3" id="KW-1185">Reference proteome</keyword>
<evidence type="ECO:0000313" key="3">
    <source>
        <dbReference type="Proteomes" id="UP000603200"/>
    </source>
</evidence>
<feature type="region of interest" description="Disordered" evidence="1">
    <location>
        <begin position="194"/>
        <end position="269"/>
    </location>
</feature>
<evidence type="ECO:0000313" key="2">
    <source>
        <dbReference type="EMBL" id="GIE22691.1"/>
    </source>
</evidence>
<protein>
    <submittedName>
        <fullName evidence="2">Uncharacterized protein</fullName>
    </submittedName>
</protein>
<feature type="compositionally biased region" description="Pro residues" evidence="1">
    <location>
        <begin position="207"/>
        <end position="233"/>
    </location>
</feature>